<dbReference type="InParanoid" id="A0A1M6EN46"/>
<name>A0A1M6EN46_9BACT</name>
<evidence type="ECO:0000313" key="2">
    <source>
        <dbReference type="Proteomes" id="UP000184510"/>
    </source>
</evidence>
<sequence>MARSTRKSTFDVNMYNPSLALSQIRAKAKCNLSPAPTRPTIDLLCEKPSL</sequence>
<reference evidence="1 2" key="1">
    <citation type="submission" date="2016-11" db="EMBL/GenBank/DDBJ databases">
        <authorList>
            <person name="Jaros S."/>
            <person name="Januszkiewicz K."/>
            <person name="Wedrychowicz H."/>
        </authorList>
    </citation>
    <scope>NUCLEOTIDE SEQUENCE [LARGE SCALE GENOMIC DNA]</scope>
    <source>
        <strain evidence="1 2">DSM 18772</strain>
    </source>
</reference>
<organism evidence="1 2">
    <name type="scientific">Rubritalea squalenifaciens DSM 18772</name>
    <dbReference type="NCBI Taxonomy" id="1123071"/>
    <lineage>
        <taxon>Bacteria</taxon>
        <taxon>Pseudomonadati</taxon>
        <taxon>Verrucomicrobiota</taxon>
        <taxon>Verrucomicrobiia</taxon>
        <taxon>Verrucomicrobiales</taxon>
        <taxon>Rubritaleaceae</taxon>
        <taxon>Rubritalea</taxon>
    </lineage>
</organism>
<protein>
    <submittedName>
        <fullName evidence="1">Uncharacterized protein</fullName>
    </submittedName>
</protein>
<evidence type="ECO:0000313" key="1">
    <source>
        <dbReference type="EMBL" id="SHI86957.1"/>
    </source>
</evidence>
<dbReference type="AlphaFoldDB" id="A0A1M6EN46"/>
<proteinExistence type="predicted"/>
<dbReference type="EMBL" id="FQYR01000002">
    <property type="protein sequence ID" value="SHI86957.1"/>
    <property type="molecule type" value="Genomic_DNA"/>
</dbReference>
<dbReference type="STRING" id="1123071.SAMN02745181_1076"/>
<dbReference type="Proteomes" id="UP000184510">
    <property type="component" value="Unassembled WGS sequence"/>
</dbReference>
<keyword evidence="2" id="KW-1185">Reference proteome</keyword>
<gene>
    <name evidence="1" type="ORF">SAMN02745181_1076</name>
</gene>
<accession>A0A1M6EN46</accession>